<dbReference type="AlphaFoldDB" id="A0A3S1AIM0"/>
<dbReference type="InterPro" id="IPR036102">
    <property type="entry name" value="OsmC/Ohrsf"/>
</dbReference>
<evidence type="ECO:0000313" key="1">
    <source>
        <dbReference type="EMBL" id="RUT01733.1"/>
    </source>
</evidence>
<comment type="caution">
    <text evidence="1">The sequence shown here is derived from an EMBL/GenBank/DDBJ whole genome shotgun (WGS) entry which is preliminary data.</text>
</comment>
<evidence type="ECO:0000313" key="2">
    <source>
        <dbReference type="Proteomes" id="UP000271624"/>
    </source>
</evidence>
<dbReference type="RefSeq" id="WP_127084558.1">
    <property type="nucleotide sequence ID" value="NZ_RSCL01000018.1"/>
</dbReference>
<dbReference type="SUPFAM" id="SSF82784">
    <property type="entry name" value="OsmC-like"/>
    <property type="match status" value="1"/>
</dbReference>
<dbReference type="Gene3D" id="3.30.300.20">
    <property type="match status" value="1"/>
</dbReference>
<evidence type="ECO:0008006" key="3">
    <source>
        <dbReference type="Google" id="ProtNLM"/>
    </source>
</evidence>
<dbReference type="EMBL" id="RSCL01000018">
    <property type="protein sequence ID" value="RUT01733.1"/>
    <property type="molecule type" value="Genomic_DNA"/>
</dbReference>
<dbReference type="PANTHER" id="PTHR39624">
    <property type="entry name" value="PROTEIN INVOLVED IN RIMO-MEDIATED BETA-METHYLTHIOLATION OF RIBOSOMAL PROTEIN S12 YCAO"/>
    <property type="match status" value="1"/>
</dbReference>
<keyword evidence="2" id="KW-1185">Reference proteome</keyword>
<reference evidence="1" key="2">
    <citation type="journal article" date="2019" name="Genome Biol. Evol.">
        <title>Day and night: Metabolic profiles and evolutionary relationships of six axenic non-marine cyanobacteria.</title>
        <authorList>
            <person name="Will S.E."/>
            <person name="Henke P."/>
            <person name="Boedeker C."/>
            <person name="Huang S."/>
            <person name="Brinkmann H."/>
            <person name="Rohde M."/>
            <person name="Jarek M."/>
            <person name="Friedl T."/>
            <person name="Seufert S."/>
            <person name="Schumacher M."/>
            <person name="Overmann J."/>
            <person name="Neumann-Schaal M."/>
            <person name="Petersen J."/>
        </authorList>
    </citation>
    <scope>NUCLEOTIDE SEQUENCE [LARGE SCALE GENOMIC DNA]</scope>
    <source>
        <strain evidence="1">PCC 7102</strain>
    </source>
</reference>
<accession>A0A3S1AIM0</accession>
<dbReference type="InterPro" id="IPR015946">
    <property type="entry name" value="KH_dom-like_a/b"/>
</dbReference>
<reference evidence="1" key="1">
    <citation type="submission" date="2018-12" db="EMBL/GenBank/DDBJ databases">
        <authorList>
            <person name="Will S."/>
            <person name="Neumann-Schaal M."/>
            <person name="Henke P."/>
        </authorList>
    </citation>
    <scope>NUCLEOTIDE SEQUENCE</scope>
    <source>
        <strain evidence="1">PCC 7102</strain>
    </source>
</reference>
<protein>
    <recommendedName>
        <fullName evidence="3">Osmotically inducible protein OsmC</fullName>
    </recommendedName>
</protein>
<dbReference type="InterPro" id="IPR003718">
    <property type="entry name" value="OsmC/Ohr_fam"/>
</dbReference>
<sequence length="137" mass="15107">MQVKINYEGQLQFKATARNHYIIGDQPEENGGEDKGMTPPEWLLASLGSCIGLYGVKYLQSRNIDSSGLSITVNADKSIRPVAHLDNFQVDVSLPCSLETKHKLGLQQAIENCIIHNTLIHSLQITTHIITAPTLVK</sequence>
<gene>
    <name evidence="1" type="ORF">DSM106972_063560</name>
</gene>
<organism evidence="1 2">
    <name type="scientific">Dulcicalothrix desertica PCC 7102</name>
    <dbReference type="NCBI Taxonomy" id="232991"/>
    <lineage>
        <taxon>Bacteria</taxon>
        <taxon>Bacillati</taxon>
        <taxon>Cyanobacteriota</taxon>
        <taxon>Cyanophyceae</taxon>
        <taxon>Nostocales</taxon>
        <taxon>Calotrichaceae</taxon>
        <taxon>Dulcicalothrix</taxon>
    </lineage>
</organism>
<name>A0A3S1AIM0_9CYAN</name>
<dbReference type="PANTHER" id="PTHR39624:SF2">
    <property type="entry name" value="OSMC-LIKE PROTEIN"/>
    <property type="match status" value="1"/>
</dbReference>
<dbReference type="Proteomes" id="UP000271624">
    <property type="component" value="Unassembled WGS sequence"/>
</dbReference>
<dbReference type="Pfam" id="PF02566">
    <property type="entry name" value="OsmC"/>
    <property type="match status" value="1"/>
</dbReference>
<dbReference type="OrthoDB" id="1433018at2"/>
<proteinExistence type="predicted"/>